<evidence type="ECO:0000313" key="2">
    <source>
        <dbReference type="EMBL" id="CAI2359659.1"/>
    </source>
</evidence>
<sequence length="483" mass="55842">MLNLLKCKTRSITLKVIINERSPEEPETTNLGHNLNNSMALPQVVKAPNFPKKIRRKNHASTNRSSPKNNRYITYSEKRPQLNSSMFNNRPAFNSNFSSRNSMAKRYRRRLFNTGAQVTQDFNPNTVYDGIEDIEIALEELEANVDNLDESGLNEVESEELDTHIELLMQNNKKLVKKVNICAEIVAKGISKAANLKSMKPITRTNQTDADLRQKKRTLAKIYSAIEVEKKKVKNLQNEFELICSSSLTDQNKMFELMNERRYLESETTEMQAQADFLKHQLQEMKKFEHGEVNKEKVKEVKHQMGVEFKTFKNDKHERDKEFHDIQLKNQALGSEIADIQSEIRTLRMNKNLILQNKLTSNNLEPESDKKLQELIQKKETVEYIIKTNNKLHTKSMKAKTGKITELESKISQVSQTLLQIDEINGKLSSELKALSKMSTSLQRKKMTRSSQRSSQKSKEVTTRNIAVDEELQADFYQNNLEI</sequence>
<evidence type="ECO:0000256" key="1">
    <source>
        <dbReference type="SAM" id="MobiDB-lite"/>
    </source>
</evidence>
<name>A0AAD1U603_EUPCR</name>
<dbReference type="EMBL" id="CAMPGE010000895">
    <property type="protein sequence ID" value="CAI2359659.1"/>
    <property type="molecule type" value="Genomic_DNA"/>
</dbReference>
<proteinExistence type="predicted"/>
<dbReference type="Proteomes" id="UP001295684">
    <property type="component" value="Unassembled WGS sequence"/>
</dbReference>
<gene>
    <name evidence="2" type="ORF">ECRASSUSDP1_LOCUS952</name>
</gene>
<feature type="region of interest" description="Disordered" evidence="1">
    <location>
        <begin position="440"/>
        <end position="464"/>
    </location>
</feature>
<keyword evidence="3" id="KW-1185">Reference proteome</keyword>
<reference evidence="2" key="1">
    <citation type="submission" date="2023-07" db="EMBL/GenBank/DDBJ databases">
        <authorList>
            <consortium name="AG Swart"/>
            <person name="Singh M."/>
            <person name="Singh A."/>
            <person name="Seah K."/>
            <person name="Emmerich C."/>
        </authorList>
    </citation>
    <scope>NUCLEOTIDE SEQUENCE</scope>
    <source>
        <strain evidence="2">DP1</strain>
    </source>
</reference>
<feature type="compositionally biased region" description="Polar residues" evidence="1">
    <location>
        <begin position="60"/>
        <end position="70"/>
    </location>
</feature>
<feature type="region of interest" description="Disordered" evidence="1">
    <location>
        <begin position="51"/>
        <end position="70"/>
    </location>
</feature>
<accession>A0AAD1U603</accession>
<evidence type="ECO:0000313" key="3">
    <source>
        <dbReference type="Proteomes" id="UP001295684"/>
    </source>
</evidence>
<protein>
    <submittedName>
        <fullName evidence="2">Uncharacterized protein</fullName>
    </submittedName>
</protein>
<organism evidence="2 3">
    <name type="scientific">Euplotes crassus</name>
    <dbReference type="NCBI Taxonomy" id="5936"/>
    <lineage>
        <taxon>Eukaryota</taxon>
        <taxon>Sar</taxon>
        <taxon>Alveolata</taxon>
        <taxon>Ciliophora</taxon>
        <taxon>Intramacronucleata</taxon>
        <taxon>Spirotrichea</taxon>
        <taxon>Hypotrichia</taxon>
        <taxon>Euplotida</taxon>
        <taxon>Euplotidae</taxon>
        <taxon>Moneuplotes</taxon>
    </lineage>
</organism>
<dbReference type="AlphaFoldDB" id="A0AAD1U603"/>
<comment type="caution">
    <text evidence="2">The sequence shown here is derived from an EMBL/GenBank/DDBJ whole genome shotgun (WGS) entry which is preliminary data.</text>
</comment>